<sequence>MRPHVHKAKAVLASDGIWEVVGQKDLPSLVLDGAPWPIRADTAKLQSAAFEGWASLTGGGYRDDVTSMVIPLGCEAALAVDS</sequence>
<dbReference type="OrthoDB" id="418442at2759"/>
<comment type="caution">
    <text evidence="1">The sequence shown here is derived from an EMBL/GenBank/DDBJ whole genome shotgun (WGS) entry which is preliminary data.</text>
</comment>
<dbReference type="EMBL" id="CAJNJA010072116">
    <property type="protein sequence ID" value="CAE7906014.1"/>
    <property type="molecule type" value="Genomic_DNA"/>
</dbReference>
<proteinExistence type="predicted"/>
<keyword evidence="2" id="KW-1185">Reference proteome</keyword>
<dbReference type="SUPFAM" id="SSF81606">
    <property type="entry name" value="PP2C-like"/>
    <property type="match status" value="1"/>
</dbReference>
<dbReference type="AlphaFoldDB" id="A0A813BIZ2"/>
<dbReference type="Gene3D" id="3.60.40.10">
    <property type="entry name" value="PPM-type phosphatase domain"/>
    <property type="match status" value="1"/>
</dbReference>
<evidence type="ECO:0000313" key="2">
    <source>
        <dbReference type="Proteomes" id="UP000601435"/>
    </source>
</evidence>
<evidence type="ECO:0000313" key="1">
    <source>
        <dbReference type="EMBL" id="CAE7906014.1"/>
    </source>
</evidence>
<dbReference type="Proteomes" id="UP000601435">
    <property type="component" value="Unassembled WGS sequence"/>
</dbReference>
<name>A0A813BIZ2_9DINO</name>
<reference evidence="1" key="1">
    <citation type="submission" date="2021-02" db="EMBL/GenBank/DDBJ databases">
        <authorList>
            <person name="Dougan E. K."/>
            <person name="Rhodes N."/>
            <person name="Thang M."/>
            <person name="Chan C."/>
        </authorList>
    </citation>
    <scope>NUCLEOTIDE SEQUENCE</scope>
</reference>
<accession>A0A813BIZ2</accession>
<gene>
    <name evidence="1" type="primary">kidins220</name>
    <name evidence="1" type="ORF">SNEC2469_LOCUS30654</name>
</gene>
<dbReference type="InterPro" id="IPR036457">
    <property type="entry name" value="PPM-type-like_dom_sf"/>
</dbReference>
<organism evidence="1 2">
    <name type="scientific">Symbiodinium necroappetens</name>
    <dbReference type="NCBI Taxonomy" id="1628268"/>
    <lineage>
        <taxon>Eukaryota</taxon>
        <taxon>Sar</taxon>
        <taxon>Alveolata</taxon>
        <taxon>Dinophyceae</taxon>
        <taxon>Suessiales</taxon>
        <taxon>Symbiodiniaceae</taxon>
        <taxon>Symbiodinium</taxon>
    </lineage>
</organism>
<protein>
    <submittedName>
        <fullName evidence="1">Kidins220 protein</fullName>
    </submittedName>
</protein>